<dbReference type="SUPFAM" id="SSF51182">
    <property type="entry name" value="RmlC-like cupins"/>
    <property type="match status" value="1"/>
</dbReference>
<evidence type="ECO:0000313" key="2">
    <source>
        <dbReference type="EMBL" id="HCW93234.1"/>
    </source>
</evidence>
<accession>A0A3D5QC37</accession>
<evidence type="ECO:0000313" key="3">
    <source>
        <dbReference type="Proteomes" id="UP000262325"/>
    </source>
</evidence>
<dbReference type="PANTHER" id="PTHR43698">
    <property type="entry name" value="RIBD C-TERMINAL DOMAIN CONTAINING PROTEIN"/>
    <property type="match status" value="1"/>
</dbReference>
<sequence>MTVIKNGSQESFDGSEKVFTGDVRIDPLYLQPEEPFRTTAAYVTFDPGARTAWHSHPVGQILLITSGSGFVQQEGYDRIPVQAGDVVFFLKGVKHWHGATETTPLVHVAIQEQMDGSAVEWKEHVSDKQYKGE</sequence>
<dbReference type="Gene3D" id="2.60.120.10">
    <property type="entry name" value="Jelly Rolls"/>
    <property type="match status" value="1"/>
</dbReference>
<organism evidence="2 3">
    <name type="scientific">Flexistipes sinusarabici</name>
    <dbReference type="NCBI Taxonomy" id="2352"/>
    <lineage>
        <taxon>Bacteria</taxon>
        <taxon>Pseudomonadati</taxon>
        <taxon>Deferribacterota</taxon>
        <taxon>Deferribacteres</taxon>
        <taxon>Deferribacterales</taxon>
        <taxon>Flexistipitaceae</taxon>
        <taxon>Flexistipes</taxon>
    </lineage>
</organism>
<dbReference type="InterPro" id="IPR047263">
    <property type="entry name" value="HNL-like_cupin"/>
</dbReference>
<comment type="caution">
    <text evidence="2">The sequence shown here is derived from an EMBL/GenBank/DDBJ whole genome shotgun (WGS) entry which is preliminary data.</text>
</comment>
<dbReference type="InterPro" id="IPR011051">
    <property type="entry name" value="RmlC_Cupin_sf"/>
</dbReference>
<dbReference type="AlphaFoldDB" id="A0A3D5QC37"/>
<protein>
    <submittedName>
        <fullName evidence="2">Cupin domain-containing protein</fullName>
    </submittedName>
</protein>
<gene>
    <name evidence="2" type="ORF">DHM44_06105</name>
</gene>
<dbReference type="InterPro" id="IPR013096">
    <property type="entry name" value="Cupin_2"/>
</dbReference>
<reference evidence="2 3" key="1">
    <citation type="journal article" date="2018" name="Nat. Biotechnol.">
        <title>A standardized bacterial taxonomy based on genome phylogeny substantially revises the tree of life.</title>
        <authorList>
            <person name="Parks D.H."/>
            <person name="Chuvochina M."/>
            <person name="Waite D.W."/>
            <person name="Rinke C."/>
            <person name="Skarshewski A."/>
            <person name="Chaumeil P.A."/>
            <person name="Hugenholtz P."/>
        </authorList>
    </citation>
    <scope>NUCLEOTIDE SEQUENCE [LARGE SCALE GENOMIC DNA]</scope>
    <source>
        <strain evidence="2">UBA8672</strain>
    </source>
</reference>
<dbReference type="Proteomes" id="UP000262325">
    <property type="component" value="Unassembled WGS sequence"/>
</dbReference>
<evidence type="ECO:0000259" key="1">
    <source>
        <dbReference type="Pfam" id="PF07883"/>
    </source>
</evidence>
<dbReference type="CDD" id="cd02233">
    <property type="entry name" value="cupin_HNL-like"/>
    <property type="match status" value="1"/>
</dbReference>
<dbReference type="InterPro" id="IPR014710">
    <property type="entry name" value="RmlC-like_jellyroll"/>
</dbReference>
<name>A0A3D5QC37_FLESI</name>
<dbReference type="PANTHER" id="PTHR43698:SF1">
    <property type="entry name" value="BLL4564 PROTEIN"/>
    <property type="match status" value="1"/>
</dbReference>
<dbReference type="Pfam" id="PF07883">
    <property type="entry name" value="Cupin_2"/>
    <property type="match status" value="1"/>
</dbReference>
<dbReference type="EMBL" id="DPPF01000119">
    <property type="protein sequence ID" value="HCW93234.1"/>
    <property type="molecule type" value="Genomic_DNA"/>
</dbReference>
<feature type="domain" description="Cupin type-2" evidence="1">
    <location>
        <begin position="42"/>
        <end position="108"/>
    </location>
</feature>
<proteinExistence type="predicted"/>